<accession>H0R020</accession>
<evidence type="ECO:0008006" key="5">
    <source>
        <dbReference type="Google" id="ProtNLM"/>
    </source>
</evidence>
<evidence type="ECO:0000313" key="4">
    <source>
        <dbReference type="Proteomes" id="UP000035034"/>
    </source>
</evidence>
<organism evidence="3 4">
    <name type="scientific">Gordonia effusa NBRC 100432</name>
    <dbReference type="NCBI Taxonomy" id="1077974"/>
    <lineage>
        <taxon>Bacteria</taxon>
        <taxon>Bacillati</taxon>
        <taxon>Actinomycetota</taxon>
        <taxon>Actinomycetes</taxon>
        <taxon>Mycobacteriales</taxon>
        <taxon>Gordoniaceae</taxon>
        <taxon>Gordonia</taxon>
    </lineage>
</organism>
<protein>
    <recommendedName>
        <fullName evidence="5">Secreted protein</fullName>
    </recommendedName>
</protein>
<dbReference type="EMBL" id="BAEH01000054">
    <property type="protein sequence ID" value="GAB18421.1"/>
    <property type="molecule type" value="Genomic_DNA"/>
</dbReference>
<reference evidence="3 4" key="1">
    <citation type="submission" date="2011-12" db="EMBL/GenBank/DDBJ databases">
        <title>Whole genome shotgun sequence of Gordonia effusa NBRC 100432.</title>
        <authorList>
            <person name="Yoshida I."/>
            <person name="Takarada H."/>
            <person name="Hosoyama A."/>
            <person name="Tsuchikane K."/>
            <person name="Katsumata H."/>
            <person name="Yamazaki S."/>
            <person name="Fujita N."/>
        </authorList>
    </citation>
    <scope>NUCLEOTIDE SEQUENCE [LARGE SCALE GENOMIC DNA]</scope>
    <source>
        <strain evidence="3 4">NBRC 100432</strain>
    </source>
</reference>
<sequence length="210" mass="22014">MRRTILRSMVTGIAIAGVTAAVFASGVSADAAGRGITLTAKDNADCTATFTLTNYTNSSYFQPDWWFEQEANDTWINAGASDTGLPVTPPWRYTSGVPWPIARWVGTPALHSELGAGVTHWGSGVPYNSAAQPDGFVSTTTVNLKTVENPAPPTPSTSGTQTIYYRVKTGPQTADRLPNPVKLVVTGCKTKSPGNGSLDWGSSSGSLGGM</sequence>
<dbReference type="eggNOG" id="ENOG5032DT3">
    <property type="taxonomic scope" value="Bacteria"/>
</dbReference>
<feature type="compositionally biased region" description="Low complexity" evidence="1">
    <location>
        <begin position="196"/>
        <end position="210"/>
    </location>
</feature>
<dbReference type="AlphaFoldDB" id="H0R020"/>
<name>H0R020_9ACTN</name>
<evidence type="ECO:0000256" key="1">
    <source>
        <dbReference type="SAM" id="MobiDB-lite"/>
    </source>
</evidence>
<evidence type="ECO:0000313" key="3">
    <source>
        <dbReference type="EMBL" id="GAB18421.1"/>
    </source>
</evidence>
<keyword evidence="2" id="KW-0732">Signal</keyword>
<proteinExistence type="predicted"/>
<gene>
    <name evidence="3" type="ORF">GOEFS_054_00340</name>
</gene>
<feature type="region of interest" description="Disordered" evidence="1">
    <location>
        <begin position="188"/>
        <end position="210"/>
    </location>
</feature>
<comment type="caution">
    <text evidence="3">The sequence shown here is derived from an EMBL/GenBank/DDBJ whole genome shotgun (WGS) entry which is preliminary data.</text>
</comment>
<evidence type="ECO:0000256" key="2">
    <source>
        <dbReference type="SAM" id="SignalP"/>
    </source>
</evidence>
<dbReference type="Proteomes" id="UP000035034">
    <property type="component" value="Unassembled WGS sequence"/>
</dbReference>
<keyword evidence="4" id="KW-1185">Reference proteome</keyword>
<feature type="signal peptide" evidence="2">
    <location>
        <begin position="1"/>
        <end position="24"/>
    </location>
</feature>
<dbReference type="RefSeq" id="WP_007317758.1">
    <property type="nucleotide sequence ID" value="NZ_BAEH01000054.1"/>
</dbReference>
<feature type="chain" id="PRO_5038353108" description="Secreted protein" evidence="2">
    <location>
        <begin position="25"/>
        <end position="210"/>
    </location>
</feature>